<name>G5IJM9_9FIRM</name>
<dbReference type="RefSeq" id="WP_006781698.1">
    <property type="nucleotide sequence ID" value="NZ_CP040506.1"/>
</dbReference>
<dbReference type="CDD" id="cd10439">
    <property type="entry name" value="GIY-YIG_COG3410"/>
    <property type="match status" value="1"/>
</dbReference>
<dbReference type="SUPFAM" id="SSF52540">
    <property type="entry name" value="P-loop containing nucleoside triphosphate hydrolases"/>
    <property type="match status" value="1"/>
</dbReference>
<proteinExistence type="predicted"/>
<dbReference type="InterPro" id="IPR027417">
    <property type="entry name" value="P-loop_NTPase"/>
</dbReference>
<dbReference type="AlphaFoldDB" id="G5IJM9"/>
<dbReference type="Gene3D" id="3.40.50.300">
    <property type="entry name" value="P-loop containing nucleotide triphosphate hydrolases"/>
    <property type="match status" value="1"/>
</dbReference>
<reference evidence="2 3" key="1">
    <citation type="submission" date="2011-08" db="EMBL/GenBank/DDBJ databases">
        <title>The Genome Sequence of Clostridium hathewayi WAL-18680.</title>
        <authorList>
            <consortium name="The Broad Institute Genome Sequencing Platform"/>
            <person name="Earl A."/>
            <person name="Ward D."/>
            <person name="Feldgarden M."/>
            <person name="Gevers D."/>
            <person name="Finegold S.M."/>
            <person name="Summanen P.H."/>
            <person name="Molitoris D.R."/>
            <person name="Song M."/>
            <person name="Daigneault M."/>
            <person name="Allen-Vercoe E."/>
            <person name="Young S.K."/>
            <person name="Zeng Q."/>
            <person name="Gargeya S."/>
            <person name="Fitzgerald M."/>
            <person name="Haas B."/>
            <person name="Abouelleil A."/>
            <person name="Alvarado L."/>
            <person name="Arachchi H.M."/>
            <person name="Berlin A."/>
            <person name="Brown A."/>
            <person name="Chapman S.B."/>
            <person name="Chen Z."/>
            <person name="Dunbar C."/>
            <person name="Freedman E."/>
            <person name="Gearin G."/>
            <person name="Gellesch M."/>
            <person name="Goldberg J."/>
            <person name="Griggs A."/>
            <person name="Gujja S."/>
            <person name="Heiman D."/>
            <person name="Howarth C."/>
            <person name="Larson L."/>
            <person name="Lui A."/>
            <person name="MacDonald P.J.P."/>
            <person name="Montmayeur A."/>
            <person name="Murphy C."/>
            <person name="Neiman D."/>
            <person name="Pearson M."/>
            <person name="Priest M."/>
            <person name="Roberts A."/>
            <person name="Saif S."/>
            <person name="Shea T."/>
            <person name="Shenoy N."/>
            <person name="Sisk P."/>
            <person name="Stolte C."/>
            <person name="Sykes S."/>
            <person name="Wortman J."/>
            <person name="Nusbaum C."/>
            <person name="Birren B."/>
        </authorList>
    </citation>
    <scope>NUCLEOTIDE SEQUENCE [LARGE SCALE GENOMIC DNA]</scope>
    <source>
        <strain evidence="2 3">WAL-18680</strain>
    </source>
</reference>
<dbReference type="Proteomes" id="UP000005384">
    <property type="component" value="Unassembled WGS sequence"/>
</dbReference>
<evidence type="ECO:0000259" key="1">
    <source>
        <dbReference type="SMART" id="SM00382"/>
    </source>
</evidence>
<dbReference type="EMBL" id="ADLN01000104">
    <property type="protein sequence ID" value="EHI58249.1"/>
    <property type="molecule type" value="Genomic_DNA"/>
</dbReference>
<accession>G5IJM9</accession>
<dbReference type="InterPro" id="IPR018647">
    <property type="entry name" value="SLFN_3-like_DNA/RNA_helicase"/>
</dbReference>
<keyword evidence="3" id="KW-1185">Reference proteome</keyword>
<sequence length="579" mass="67231">MKQINEPVVHKIKDNQKEINNLRGSLDGDERKSELLLDYPTVYIHHWKRKDDKYEVYIGEANDVVKRSRQHLGLASKGDDWHKQLNGKHAELFIIGHDHFNKSLTMDLENRFMDFMVGLSTVHKVHNKRKNPQYKYYTSDEMDIIFRKIWSELMKWNPMLFLESHHVLDSAMFKASPFHDLTKEQQYVKEMVIKRVQNALKRKETGQLIFIAGEAGTGKTVLISSLFYELNFLENGNNAEDISCYLVDNHKEQVTVYEQIAKKLNLGNGKEVVNRAPHFIKKHEVEEPVDVVLIDEAHLLLTRGSRYYPGKNQLSDIRQRAKVVVAVFDKRQILRAEQYWESQDIRMLEGEAKRKKNYFKLEKQLRITGSEETVKWLNQFTKAGKLEKIPKDDNYEIKICDTPEELEAMIKAKARISKTKLSRIIATYDWEYNGDSEPEDGTKEVWEVSIGNWKKPWNLQTKLSKTEKEEIKTLSWAEQPQTIDEVGSTYTIQGFDLCYAGVILGPSVKYKKGKIVFDPECSKNKDAITSRLLSDGTRKKFGKELIGNEVNVLMTRGVQGIYIYACDETLREALKNARG</sequence>
<gene>
    <name evidence="2" type="ORF">HMPREF9473_03707</name>
</gene>
<protein>
    <recommendedName>
        <fullName evidence="1">AAA+ ATPase domain-containing protein</fullName>
    </recommendedName>
</protein>
<feature type="domain" description="AAA+ ATPase" evidence="1">
    <location>
        <begin position="205"/>
        <end position="338"/>
    </location>
</feature>
<organism evidence="2 3">
    <name type="scientific">Hungatella hathewayi WAL-18680</name>
    <dbReference type="NCBI Taxonomy" id="742737"/>
    <lineage>
        <taxon>Bacteria</taxon>
        <taxon>Bacillati</taxon>
        <taxon>Bacillota</taxon>
        <taxon>Clostridia</taxon>
        <taxon>Lachnospirales</taxon>
        <taxon>Lachnospiraceae</taxon>
        <taxon>Hungatella</taxon>
    </lineage>
</organism>
<dbReference type="Pfam" id="PF09848">
    <property type="entry name" value="SLFN-g3_helicase"/>
    <property type="match status" value="1"/>
</dbReference>
<dbReference type="HOGENOM" id="CLU_009521_0_0_9"/>
<dbReference type="PATRIC" id="fig|742737.3.peg.3686"/>
<dbReference type="SMART" id="SM00382">
    <property type="entry name" value="AAA"/>
    <property type="match status" value="1"/>
</dbReference>
<evidence type="ECO:0000313" key="3">
    <source>
        <dbReference type="Proteomes" id="UP000005384"/>
    </source>
</evidence>
<comment type="caution">
    <text evidence="2">The sequence shown here is derived from an EMBL/GenBank/DDBJ whole genome shotgun (WGS) entry which is preliminary data.</text>
</comment>
<evidence type="ECO:0000313" key="2">
    <source>
        <dbReference type="EMBL" id="EHI58249.1"/>
    </source>
</evidence>
<dbReference type="OrthoDB" id="3193269at2"/>
<dbReference type="InterPro" id="IPR003593">
    <property type="entry name" value="AAA+_ATPase"/>
</dbReference>